<evidence type="ECO:0000259" key="9">
    <source>
        <dbReference type="PROSITE" id="PS50113"/>
    </source>
</evidence>
<dbReference type="InterPro" id="IPR036097">
    <property type="entry name" value="HisK_dim/P_sf"/>
</dbReference>
<feature type="domain" description="PAS" evidence="8">
    <location>
        <begin position="141"/>
        <end position="212"/>
    </location>
</feature>
<dbReference type="CDD" id="cd00130">
    <property type="entry name" value="PAS"/>
    <property type="match status" value="2"/>
</dbReference>
<dbReference type="InterPro" id="IPR036890">
    <property type="entry name" value="HATPase_C_sf"/>
</dbReference>
<dbReference type="InterPro" id="IPR003594">
    <property type="entry name" value="HATPase_dom"/>
</dbReference>
<organism evidence="10 11">
    <name type="scientific">Natrarchaeobius chitinivorans</name>
    <dbReference type="NCBI Taxonomy" id="1679083"/>
    <lineage>
        <taxon>Archaea</taxon>
        <taxon>Methanobacteriati</taxon>
        <taxon>Methanobacteriota</taxon>
        <taxon>Stenosarchaea group</taxon>
        <taxon>Halobacteria</taxon>
        <taxon>Halobacteriales</taxon>
        <taxon>Natrialbaceae</taxon>
        <taxon>Natrarchaeobius</taxon>
    </lineage>
</organism>
<evidence type="ECO:0000256" key="3">
    <source>
        <dbReference type="ARBA" id="ARBA00022553"/>
    </source>
</evidence>
<dbReference type="InterPro" id="IPR000014">
    <property type="entry name" value="PAS"/>
</dbReference>
<evidence type="ECO:0000259" key="7">
    <source>
        <dbReference type="PROSITE" id="PS50109"/>
    </source>
</evidence>
<dbReference type="AlphaFoldDB" id="A0A3N6MSP5"/>
<evidence type="ECO:0000313" key="10">
    <source>
        <dbReference type="EMBL" id="RQH00841.1"/>
    </source>
</evidence>
<evidence type="ECO:0000256" key="5">
    <source>
        <dbReference type="ARBA" id="ARBA00022777"/>
    </source>
</evidence>
<dbReference type="NCBIfam" id="TIGR00229">
    <property type="entry name" value="sensory_box"/>
    <property type="match status" value="3"/>
</dbReference>
<feature type="domain" description="Histidine kinase" evidence="7">
    <location>
        <begin position="402"/>
        <end position="615"/>
    </location>
</feature>
<dbReference type="Pfam" id="PF08448">
    <property type="entry name" value="PAS_4"/>
    <property type="match status" value="3"/>
</dbReference>
<proteinExistence type="predicted"/>
<dbReference type="CDD" id="cd00082">
    <property type="entry name" value="HisKA"/>
    <property type="match status" value="1"/>
</dbReference>
<feature type="coiled-coil region" evidence="6">
    <location>
        <begin position="375"/>
        <end position="402"/>
    </location>
</feature>
<evidence type="ECO:0000259" key="8">
    <source>
        <dbReference type="PROSITE" id="PS50112"/>
    </source>
</evidence>
<dbReference type="PANTHER" id="PTHR43304:SF1">
    <property type="entry name" value="PAC DOMAIN-CONTAINING PROTEIN"/>
    <property type="match status" value="1"/>
</dbReference>
<evidence type="ECO:0000313" key="11">
    <source>
        <dbReference type="Proteomes" id="UP000281431"/>
    </source>
</evidence>
<comment type="catalytic activity">
    <reaction evidence="1">
        <text>ATP + protein L-histidine = ADP + protein N-phospho-L-histidine.</text>
        <dbReference type="EC" id="2.7.13.3"/>
    </reaction>
</comment>
<keyword evidence="6" id="KW-0175">Coiled coil</keyword>
<dbReference type="PROSITE" id="PS50113">
    <property type="entry name" value="PAC"/>
    <property type="match status" value="2"/>
</dbReference>
<protein>
    <recommendedName>
        <fullName evidence="2">histidine kinase</fullName>
        <ecNumber evidence="2">2.7.13.3</ecNumber>
    </recommendedName>
</protein>
<dbReference type="Gene3D" id="1.10.287.130">
    <property type="match status" value="1"/>
</dbReference>
<dbReference type="Gene3D" id="3.30.565.10">
    <property type="entry name" value="Histidine kinase-like ATPase, C-terminal domain"/>
    <property type="match status" value="1"/>
</dbReference>
<dbReference type="InterPro" id="IPR005467">
    <property type="entry name" value="His_kinase_dom"/>
</dbReference>
<dbReference type="FunFam" id="3.30.565.10:FF:000006">
    <property type="entry name" value="Sensor histidine kinase WalK"/>
    <property type="match status" value="1"/>
</dbReference>
<dbReference type="InterPro" id="IPR013656">
    <property type="entry name" value="PAS_4"/>
</dbReference>
<dbReference type="PROSITE" id="PS50112">
    <property type="entry name" value="PAS"/>
    <property type="match status" value="2"/>
</dbReference>
<dbReference type="SUPFAM" id="SSF55785">
    <property type="entry name" value="PYP-like sensor domain (PAS domain)"/>
    <property type="match status" value="3"/>
</dbReference>
<evidence type="ECO:0000256" key="2">
    <source>
        <dbReference type="ARBA" id="ARBA00012438"/>
    </source>
</evidence>
<evidence type="ECO:0000256" key="6">
    <source>
        <dbReference type="SAM" id="Coils"/>
    </source>
</evidence>
<feature type="domain" description="PAC" evidence="9">
    <location>
        <begin position="336"/>
        <end position="391"/>
    </location>
</feature>
<dbReference type="SMART" id="SM00388">
    <property type="entry name" value="HisKA"/>
    <property type="match status" value="1"/>
</dbReference>
<gene>
    <name evidence="10" type="ORF">EA472_09415</name>
</gene>
<dbReference type="GO" id="GO:0000155">
    <property type="term" value="F:phosphorelay sensor kinase activity"/>
    <property type="evidence" value="ECO:0007669"/>
    <property type="project" value="InterPro"/>
</dbReference>
<dbReference type="OrthoDB" id="342253at2157"/>
<dbReference type="InterPro" id="IPR000700">
    <property type="entry name" value="PAS-assoc_C"/>
</dbReference>
<dbReference type="SMART" id="SM00086">
    <property type="entry name" value="PAC"/>
    <property type="match status" value="2"/>
</dbReference>
<dbReference type="InterPro" id="IPR035965">
    <property type="entry name" value="PAS-like_dom_sf"/>
</dbReference>
<keyword evidence="11" id="KW-1185">Reference proteome</keyword>
<dbReference type="EMBL" id="REFZ01000005">
    <property type="protein sequence ID" value="RQH00841.1"/>
    <property type="molecule type" value="Genomic_DNA"/>
</dbReference>
<reference evidence="10 11" key="1">
    <citation type="submission" date="2018-10" db="EMBL/GenBank/DDBJ databases">
        <title>Natrarchaeobius chitinivorans gen. nov., sp. nov., and Natrarchaeobius haloalkaliphilus sp. nov., alkaliphilic, chitin-utilizing haloarchaea from hypersaline alkaline lakes.</title>
        <authorList>
            <person name="Sorokin D.Y."/>
            <person name="Elcheninov A.G."/>
            <person name="Kostrikina N.A."/>
            <person name="Bale N.J."/>
            <person name="Sinninghe Damste J.S."/>
            <person name="Khijniak T.V."/>
            <person name="Kublanov I.V."/>
            <person name="Toshchakov S.V."/>
        </authorList>
    </citation>
    <scope>NUCLEOTIDE SEQUENCE [LARGE SCALE GENOMIC DNA]</scope>
    <source>
        <strain evidence="10 11">AArcht7</strain>
    </source>
</reference>
<dbReference type="SUPFAM" id="SSF55874">
    <property type="entry name" value="ATPase domain of HSP90 chaperone/DNA topoisomerase II/histidine kinase"/>
    <property type="match status" value="1"/>
</dbReference>
<dbReference type="PRINTS" id="PR00344">
    <property type="entry name" value="BCTRLSENSOR"/>
</dbReference>
<comment type="caution">
    <text evidence="10">The sequence shown here is derived from an EMBL/GenBank/DDBJ whole genome shotgun (WGS) entry which is preliminary data.</text>
</comment>
<dbReference type="PANTHER" id="PTHR43304">
    <property type="entry name" value="PHYTOCHROME-LIKE PROTEIN CPH1"/>
    <property type="match status" value="1"/>
</dbReference>
<dbReference type="InterPro" id="IPR004358">
    <property type="entry name" value="Sig_transdc_His_kin-like_C"/>
</dbReference>
<dbReference type="Proteomes" id="UP000281431">
    <property type="component" value="Unassembled WGS sequence"/>
</dbReference>
<evidence type="ECO:0000256" key="1">
    <source>
        <dbReference type="ARBA" id="ARBA00000085"/>
    </source>
</evidence>
<sequence>MSDQGEPTGERIWAERDLVEEVVETSPIGIAVVDATGTVTFANEHAEEIYGRSREELNEYTHDDSRWDLVNEDGEPLASGEAPFNRVVSEEEAIYDQIIGLRRPSGERVWVSVNGSPQWNDDGELKRAVFAFEDVSEKHELEAELDEILGRVTDAFYALDDEFRFTHVNERAEELLRASEEELLGETLWELYPEAADIDDVWDAFHTAMETQEPRSYDLYYDPLEFWVEATVYPSETGVSVYFQDVTERKERERELERSNEQLETLFRVLPIGVMVADAEGSLRKVNDAANEIWGGTVYDADSIEEYERYTGWWADTGEPVTSEEWTMARVLDGESVVEPDVFEIETFDGERRIVMVHGMPIRNDRGEVVRGVVVQTDITERKEYERKLKESNERLEQFAYAASHDLQEPLRMVTSYLSLIERKHGDTLDDDGEEFLEFAVDGAERMREMIDGLLAYSRIESQGEPFEPTDLDEVFEDVRADLRIRIESSDATITRDSLPRVHGDDGQLRQVFQNLLSNAIEYSGEKPPRIHVSAVREGSKWRISVRDEGVGIDSDDPDRVFEVFQRLHSREEIDGTGIGLALCKRIVERHDGEIWVDSEPGEGSTFAFTLPAVDATDR</sequence>
<feature type="domain" description="PAS" evidence="8">
    <location>
        <begin position="15"/>
        <end position="57"/>
    </location>
</feature>
<dbReference type="Pfam" id="PF00512">
    <property type="entry name" value="HisKA"/>
    <property type="match status" value="1"/>
</dbReference>
<dbReference type="InterPro" id="IPR052162">
    <property type="entry name" value="Sensor_kinase/Photoreceptor"/>
</dbReference>
<dbReference type="SMART" id="SM00387">
    <property type="entry name" value="HATPase_c"/>
    <property type="match status" value="1"/>
</dbReference>
<dbReference type="Pfam" id="PF02518">
    <property type="entry name" value="HATPase_c"/>
    <property type="match status" value="1"/>
</dbReference>
<dbReference type="SUPFAM" id="SSF47384">
    <property type="entry name" value="Homodimeric domain of signal transducing histidine kinase"/>
    <property type="match status" value="1"/>
</dbReference>
<keyword evidence="4" id="KW-0808">Transferase</keyword>
<feature type="domain" description="PAC" evidence="9">
    <location>
        <begin position="95"/>
        <end position="147"/>
    </location>
</feature>
<dbReference type="SMART" id="SM00091">
    <property type="entry name" value="PAS"/>
    <property type="match status" value="3"/>
</dbReference>
<keyword evidence="3" id="KW-0597">Phosphoprotein</keyword>
<dbReference type="EC" id="2.7.13.3" evidence="2"/>
<evidence type="ECO:0000256" key="4">
    <source>
        <dbReference type="ARBA" id="ARBA00022679"/>
    </source>
</evidence>
<keyword evidence="5" id="KW-0418">Kinase</keyword>
<accession>A0A3N6MSP5</accession>
<dbReference type="InterPro" id="IPR003661">
    <property type="entry name" value="HisK_dim/P_dom"/>
</dbReference>
<dbReference type="Gene3D" id="3.30.450.20">
    <property type="entry name" value="PAS domain"/>
    <property type="match status" value="3"/>
</dbReference>
<dbReference type="InterPro" id="IPR001610">
    <property type="entry name" value="PAC"/>
</dbReference>
<name>A0A3N6MSP5_NATCH</name>
<dbReference type="PROSITE" id="PS50109">
    <property type="entry name" value="HIS_KIN"/>
    <property type="match status" value="1"/>
</dbReference>